<dbReference type="Gene3D" id="3.40.50.2000">
    <property type="entry name" value="Glycogen Phosphorylase B"/>
    <property type="match status" value="2"/>
</dbReference>
<dbReference type="InterPro" id="IPR001296">
    <property type="entry name" value="Glyco_trans_1"/>
</dbReference>
<comment type="caution">
    <text evidence="2">The sequence shown here is derived from an EMBL/GenBank/DDBJ whole genome shotgun (WGS) entry which is preliminary data.</text>
</comment>
<dbReference type="GO" id="GO:0016757">
    <property type="term" value="F:glycosyltransferase activity"/>
    <property type="evidence" value="ECO:0007669"/>
    <property type="project" value="InterPro"/>
</dbReference>
<proteinExistence type="predicted"/>
<dbReference type="Proteomes" id="UP000177932">
    <property type="component" value="Unassembled WGS sequence"/>
</dbReference>
<reference evidence="2 3" key="1">
    <citation type="journal article" date="2016" name="Nat. Commun.">
        <title>Thousands of microbial genomes shed light on interconnected biogeochemical processes in an aquifer system.</title>
        <authorList>
            <person name="Anantharaman K."/>
            <person name="Brown C.T."/>
            <person name="Hug L.A."/>
            <person name="Sharon I."/>
            <person name="Castelle C.J."/>
            <person name="Probst A.J."/>
            <person name="Thomas B.C."/>
            <person name="Singh A."/>
            <person name="Wilkins M.J."/>
            <person name="Karaoz U."/>
            <person name="Brodie E.L."/>
            <person name="Williams K.H."/>
            <person name="Hubbard S.S."/>
            <person name="Banfield J.F."/>
        </authorList>
    </citation>
    <scope>NUCLEOTIDE SEQUENCE [LARGE SCALE GENOMIC DNA]</scope>
</reference>
<feature type="domain" description="Glycosyl transferase family 1" evidence="1">
    <location>
        <begin position="184"/>
        <end position="359"/>
    </location>
</feature>
<dbReference type="EMBL" id="MHOD01000032">
    <property type="protein sequence ID" value="OGZ57360.1"/>
    <property type="molecule type" value="Genomic_DNA"/>
</dbReference>
<gene>
    <name evidence="2" type="ORF">A2827_03690</name>
</gene>
<dbReference type="CDD" id="cd03801">
    <property type="entry name" value="GT4_PimA-like"/>
    <property type="match status" value="1"/>
</dbReference>
<evidence type="ECO:0000313" key="3">
    <source>
        <dbReference type="Proteomes" id="UP000177932"/>
    </source>
</evidence>
<accession>A0A1G2H4W4</accession>
<dbReference type="SUPFAM" id="SSF53756">
    <property type="entry name" value="UDP-Glycosyltransferase/glycogen phosphorylase"/>
    <property type="match status" value="1"/>
</dbReference>
<organism evidence="2 3">
    <name type="scientific">Candidatus Spechtbacteria bacterium RIFCSPHIGHO2_01_FULL_43_30</name>
    <dbReference type="NCBI Taxonomy" id="1802158"/>
    <lineage>
        <taxon>Bacteria</taxon>
        <taxon>Candidatus Spechtiibacteriota</taxon>
    </lineage>
</organism>
<evidence type="ECO:0000259" key="1">
    <source>
        <dbReference type="Pfam" id="PF00534"/>
    </source>
</evidence>
<protein>
    <recommendedName>
        <fullName evidence="1">Glycosyl transferase family 1 domain-containing protein</fullName>
    </recommendedName>
</protein>
<dbReference type="Pfam" id="PF00534">
    <property type="entry name" value="Glycos_transf_1"/>
    <property type="match status" value="1"/>
</dbReference>
<dbReference type="PANTHER" id="PTHR12526">
    <property type="entry name" value="GLYCOSYLTRANSFERASE"/>
    <property type="match status" value="1"/>
</dbReference>
<dbReference type="STRING" id="1802158.A2827_03690"/>
<evidence type="ECO:0000313" key="2">
    <source>
        <dbReference type="EMBL" id="OGZ57360.1"/>
    </source>
</evidence>
<dbReference type="AlphaFoldDB" id="A0A1G2H4W4"/>
<sequence>MKLFYISSQFVEERQPAGMIQMLYTAREFRRSLGDNFSFIVRGVSDKAIMNAWELPYKVSSCPFRARILFYIFWLPIFWVKQNRLSSKEVLARQGKILYCLDWHAAIAGILYKKIFGYKIAIEYHDPPFGSWKDRVIVRFCDYLLPTTYALKNYLSRIDEKTKQKSWVIPNGIDLEKFANTFSKEECRKKLGLDQNKKIVLYSGNFVARKGIYVLAKAAEFLPDDMLLVMIGGHDPDSISEFKQKIVEKGNIFVGGYKPHDEIPLWIGASDVCVAPNSKSTETEQGRAAIDWTSPMKVFEYMAAKRPIVCSDIPAMREILDSETVIFVEPDNPKALADGIKEALMSREKADRLVKNAFERVSRNTWEKRSVNILKIFENK</sequence>
<name>A0A1G2H4W4_9BACT</name>